<keyword evidence="7" id="KW-1185">Reference proteome</keyword>
<dbReference type="Proteomes" id="UP000010472">
    <property type="component" value="Chromosome"/>
</dbReference>
<dbReference type="HOGENOM" id="CLU_038795_0_0_3"/>
<dbReference type="eggNOG" id="COG0683">
    <property type="taxonomic scope" value="Bacteria"/>
</dbReference>
<feature type="domain" description="Leucine-binding protein" evidence="5">
    <location>
        <begin position="122"/>
        <end position="443"/>
    </location>
</feature>
<dbReference type="EMBL" id="CP003620">
    <property type="protein sequence ID" value="AFZ12973.1"/>
    <property type="molecule type" value="Genomic_DNA"/>
</dbReference>
<dbReference type="GO" id="GO:0006865">
    <property type="term" value="P:amino acid transport"/>
    <property type="evidence" value="ECO:0007669"/>
    <property type="project" value="UniProtKB-KW"/>
</dbReference>
<dbReference type="Pfam" id="PF13458">
    <property type="entry name" value="Peripla_BP_6"/>
    <property type="match status" value="1"/>
</dbReference>
<dbReference type="OrthoDB" id="446586at2"/>
<evidence type="ECO:0000259" key="5">
    <source>
        <dbReference type="Pfam" id="PF13458"/>
    </source>
</evidence>
<accession>K9VXY0</accession>
<keyword evidence="3" id="KW-0732">Signal</keyword>
<dbReference type="RefSeq" id="WP_015203089.1">
    <property type="nucleotide sequence ID" value="NC_019753.1"/>
</dbReference>
<dbReference type="InterPro" id="IPR028081">
    <property type="entry name" value="Leu-bd"/>
</dbReference>
<dbReference type="InterPro" id="IPR051010">
    <property type="entry name" value="BCAA_transport"/>
</dbReference>
<dbReference type="InterPro" id="IPR028082">
    <property type="entry name" value="Peripla_BP_I"/>
</dbReference>
<dbReference type="PANTHER" id="PTHR30483">
    <property type="entry name" value="LEUCINE-SPECIFIC-BINDING PROTEIN"/>
    <property type="match status" value="1"/>
</dbReference>
<dbReference type="CDD" id="cd06268">
    <property type="entry name" value="PBP1_ABC_transporter_LIVBP-like"/>
    <property type="match status" value="1"/>
</dbReference>
<dbReference type="AlphaFoldDB" id="K9VXY0"/>
<sequence length="470" mass="49849">MSQKKETTVLVLSLIITLAAVSAGFWWLTNNSGIKLGNLFKTDSSISEPNKDKSVEDRISLGDKILISGISSPPKQAGVEAIASKNYQSAIANFQAAIKVNRNDPEALIFLNNARIENKKSYTIAVLVPIGSDVNSSLEMLRGVAQAQNEINSSGGVKGVSLKVAIANDENNPEIAKKIATTLVQNSEVLGVVGAYASDVTLAAGSVFQSGQLVAISPTSTSVKLSSFGSYIFRTVPSDYVAARALANYMVTKLKQQNVAVFFNSKSSYSQSLKSEFVTAVSLSGGQVKSEFDLSQPNFSAAKSIEQATKQQVKVLMLASNTDTLDKALQVVQINRKQLALLAGDDAYTPKTLEVGGESAVGMVVAVPWHIDAQPNSVFARTSRSLWDGATVNWRTALAYDATEALIKAIERNPTRTGIQQALSSPDFSPTGASGSIGFLASGDRNSSVQLVKIVPGNRSGTGYDFVPVP</sequence>
<evidence type="ECO:0000256" key="2">
    <source>
        <dbReference type="ARBA" id="ARBA00022448"/>
    </source>
</evidence>
<gene>
    <name evidence="6" type="ORF">Cri9333_2096</name>
</gene>
<dbReference type="PATRIC" id="fig|1173022.3.peg.2263"/>
<evidence type="ECO:0000313" key="7">
    <source>
        <dbReference type="Proteomes" id="UP000010472"/>
    </source>
</evidence>
<protein>
    <submittedName>
        <fullName evidence="6">Amino acid/amide ABC transporter substrate-binding protein, HAAT family</fullName>
    </submittedName>
</protein>
<evidence type="ECO:0000256" key="1">
    <source>
        <dbReference type="ARBA" id="ARBA00010062"/>
    </source>
</evidence>
<proteinExistence type="inferred from homology"/>
<dbReference type="STRING" id="1173022.Cri9333_2096"/>
<dbReference type="PANTHER" id="PTHR30483:SF6">
    <property type="entry name" value="PERIPLASMIC BINDING PROTEIN OF ABC TRANSPORTER FOR NATURAL AMINO ACIDS"/>
    <property type="match status" value="1"/>
</dbReference>
<dbReference type="KEGG" id="cep:Cri9333_2096"/>
<dbReference type="Gene3D" id="3.40.50.2300">
    <property type="match status" value="2"/>
</dbReference>
<keyword evidence="2" id="KW-0813">Transport</keyword>
<keyword evidence="4" id="KW-0029">Amino-acid transport</keyword>
<dbReference type="PRINTS" id="PR00337">
    <property type="entry name" value="LEUILEVALBP"/>
</dbReference>
<organism evidence="6 7">
    <name type="scientific">Crinalium epipsammum PCC 9333</name>
    <dbReference type="NCBI Taxonomy" id="1173022"/>
    <lineage>
        <taxon>Bacteria</taxon>
        <taxon>Bacillati</taxon>
        <taxon>Cyanobacteriota</taxon>
        <taxon>Cyanophyceae</taxon>
        <taxon>Gomontiellales</taxon>
        <taxon>Gomontiellaceae</taxon>
        <taxon>Crinalium</taxon>
    </lineage>
</organism>
<name>K9VXY0_9CYAN</name>
<dbReference type="SUPFAM" id="SSF53822">
    <property type="entry name" value="Periplasmic binding protein-like I"/>
    <property type="match status" value="1"/>
</dbReference>
<dbReference type="InterPro" id="IPR000709">
    <property type="entry name" value="Leu_Ile_Val-bd"/>
</dbReference>
<comment type="similarity">
    <text evidence="1">Belongs to the leucine-binding protein family.</text>
</comment>
<evidence type="ECO:0000256" key="3">
    <source>
        <dbReference type="ARBA" id="ARBA00022729"/>
    </source>
</evidence>
<evidence type="ECO:0000313" key="6">
    <source>
        <dbReference type="EMBL" id="AFZ12973.1"/>
    </source>
</evidence>
<evidence type="ECO:0000256" key="4">
    <source>
        <dbReference type="ARBA" id="ARBA00022970"/>
    </source>
</evidence>
<reference evidence="6 7" key="1">
    <citation type="submission" date="2012-06" db="EMBL/GenBank/DDBJ databases">
        <title>Finished chromosome of genome of Crinalium epipsammum PCC 9333.</title>
        <authorList>
            <consortium name="US DOE Joint Genome Institute"/>
            <person name="Gugger M."/>
            <person name="Coursin T."/>
            <person name="Rippka R."/>
            <person name="Tandeau De Marsac N."/>
            <person name="Huntemann M."/>
            <person name="Wei C.-L."/>
            <person name="Han J."/>
            <person name="Detter J.C."/>
            <person name="Han C."/>
            <person name="Tapia R."/>
            <person name="Davenport K."/>
            <person name="Daligault H."/>
            <person name="Erkkila T."/>
            <person name="Gu W."/>
            <person name="Munk A.C.C."/>
            <person name="Teshima H."/>
            <person name="Xu Y."/>
            <person name="Chain P."/>
            <person name="Chen A."/>
            <person name="Krypides N."/>
            <person name="Mavromatis K."/>
            <person name="Markowitz V."/>
            <person name="Szeto E."/>
            <person name="Ivanova N."/>
            <person name="Mikhailova N."/>
            <person name="Ovchinnikova G."/>
            <person name="Pagani I."/>
            <person name="Pati A."/>
            <person name="Goodwin L."/>
            <person name="Peters L."/>
            <person name="Pitluck S."/>
            <person name="Woyke T."/>
            <person name="Kerfeld C."/>
        </authorList>
    </citation>
    <scope>NUCLEOTIDE SEQUENCE [LARGE SCALE GENOMIC DNA]</scope>
    <source>
        <strain evidence="6 7">PCC 9333</strain>
    </source>
</reference>